<gene>
    <name evidence="1" type="ORF">SHELI_v1c08180</name>
</gene>
<keyword evidence="2" id="KW-1185">Reference proteome</keyword>
<evidence type="ECO:0000313" key="1">
    <source>
        <dbReference type="EMBL" id="AOG60767.1"/>
    </source>
</evidence>
<dbReference type="RefSeq" id="WP_069116962.1">
    <property type="nucleotide sequence ID" value="NZ_CP017015.1"/>
</dbReference>
<proteinExistence type="predicted"/>
<dbReference type="AlphaFoldDB" id="A0A1B3SLG7"/>
<protein>
    <submittedName>
        <fullName evidence="1">Uncharacterized protein</fullName>
    </submittedName>
</protein>
<accession>A0A1B3SLG7</accession>
<dbReference type="EMBL" id="CP017015">
    <property type="protein sequence ID" value="AOG60767.1"/>
    <property type="molecule type" value="Genomic_DNA"/>
</dbReference>
<sequence>MFVEVPNERLISNRDELENKVKPYFGVINNMSIEMIMQSEPIQKNGKNYYKVFIRPIFNYNNFNAKPIENKFILKLPDRIVGRVSVYLNTNGSNELISKNDKDSYIEWQGTTPDIEHSKNIHFYGDEFKEVLVPLDKIRDKKTINLNFSGVLIGNEKKLTTSNFKISIDTTPYLIKENDGITRIDQVFFASFAKSFFGKKTISIKPLIERIYNFEFLNTNPNRVDFDLHFTYKNKLNQKTRSSISLDPNWDYLESYAEGFSKSLDLKTNNELYLKDKNNYYEIKKFADDIIERHQNDFTIKSTVKSVVDEKTLKVVEDEFGQQGVICNPEVETDIQYVKNIEVDNYKFSIKKTTKDTDYTKLFVESDNESFEAKDEDLVSFKNEDYMDLENDDYKSVKEFIEKNEKKVI</sequence>
<dbReference type="KEGG" id="shj:SHELI_v1c08180"/>
<organism evidence="1 2">
    <name type="scientific">Spiroplasma helicoides</name>
    <dbReference type="NCBI Taxonomy" id="216938"/>
    <lineage>
        <taxon>Bacteria</taxon>
        <taxon>Bacillati</taxon>
        <taxon>Mycoplasmatota</taxon>
        <taxon>Mollicutes</taxon>
        <taxon>Entomoplasmatales</taxon>
        <taxon>Spiroplasmataceae</taxon>
        <taxon>Spiroplasma</taxon>
    </lineage>
</organism>
<dbReference type="Proteomes" id="UP000094378">
    <property type="component" value="Chromosome"/>
</dbReference>
<evidence type="ECO:0000313" key="2">
    <source>
        <dbReference type="Proteomes" id="UP000094378"/>
    </source>
</evidence>
<dbReference type="STRING" id="216938.SHELI_v1c08180"/>
<reference evidence="1 2" key="1">
    <citation type="submission" date="2016-08" db="EMBL/GenBank/DDBJ databases">
        <title>Complete genome sequence of Spiroplasma helicoides TABS-2 (DSM 22551).</title>
        <authorList>
            <person name="Shen W.-Y."/>
            <person name="Lo W.-S."/>
            <person name="Lai Y.-C."/>
            <person name="Kuo C.-H."/>
        </authorList>
    </citation>
    <scope>NUCLEOTIDE SEQUENCE [LARGE SCALE GENOMIC DNA]</scope>
    <source>
        <strain evidence="1 2">TABS-2</strain>
    </source>
</reference>
<name>A0A1B3SLG7_9MOLU</name>